<feature type="chain" id="PRO_5015392982" evidence="1">
    <location>
        <begin position="24"/>
        <end position="97"/>
    </location>
</feature>
<reference evidence="3" key="3">
    <citation type="journal article" date="2018" name="Mol. Plant Microbe Interact.">
        <title>Genome sequence resources for the wheat stripe rust pathogen (Puccinia striiformis f. sp. tritici) and the barley stripe rust pathogen (Puccinia striiformis f. sp. hordei).</title>
        <authorList>
            <person name="Xia C."/>
            <person name="Wang M."/>
            <person name="Yin C."/>
            <person name="Cornejo O.E."/>
            <person name="Hulbert S.H."/>
            <person name="Chen X."/>
        </authorList>
    </citation>
    <scope>NUCLEOTIDE SEQUENCE [LARGE SCALE GENOMIC DNA]</scope>
    <source>
        <strain evidence="3">93TX-2</strain>
    </source>
</reference>
<organism evidence="2 3">
    <name type="scientific">Puccinia striiformis</name>
    <dbReference type="NCBI Taxonomy" id="27350"/>
    <lineage>
        <taxon>Eukaryota</taxon>
        <taxon>Fungi</taxon>
        <taxon>Dikarya</taxon>
        <taxon>Basidiomycota</taxon>
        <taxon>Pucciniomycotina</taxon>
        <taxon>Pucciniomycetes</taxon>
        <taxon>Pucciniales</taxon>
        <taxon>Pucciniaceae</taxon>
        <taxon>Puccinia</taxon>
    </lineage>
</organism>
<dbReference type="AlphaFoldDB" id="A0A2S4WHS8"/>
<accession>A0A2S4WHS8</accession>
<reference evidence="2 3" key="1">
    <citation type="submission" date="2017-12" db="EMBL/GenBank/DDBJ databases">
        <title>Gene loss provides genomic basis for host adaptation in cereal stripe rust fungi.</title>
        <authorList>
            <person name="Xia C."/>
        </authorList>
    </citation>
    <scope>NUCLEOTIDE SEQUENCE [LARGE SCALE GENOMIC DNA]</scope>
    <source>
        <strain evidence="2 3">93TX-2</strain>
    </source>
</reference>
<dbReference type="Proteomes" id="UP000238274">
    <property type="component" value="Unassembled WGS sequence"/>
</dbReference>
<dbReference type="EMBL" id="PKSM01000022">
    <property type="protein sequence ID" value="POW21340.1"/>
    <property type="molecule type" value="Genomic_DNA"/>
</dbReference>
<reference evidence="3" key="2">
    <citation type="journal article" date="2018" name="BMC Genomics">
        <title>Genomic insights into host adaptation between the wheat stripe rust pathogen (Puccinia striiformis f. sp. tritici) and the barley stripe rust pathogen (Puccinia striiformis f. sp. hordei).</title>
        <authorList>
            <person name="Xia C."/>
            <person name="Wang M."/>
            <person name="Yin C."/>
            <person name="Cornejo O.E."/>
            <person name="Hulbert S.H."/>
            <person name="Chen X."/>
        </authorList>
    </citation>
    <scope>NUCLEOTIDE SEQUENCE [LARGE SCALE GENOMIC DNA]</scope>
    <source>
        <strain evidence="3">93TX-2</strain>
    </source>
</reference>
<evidence type="ECO:0000313" key="3">
    <source>
        <dbReference type="Proteomes" id="UP000238274"/>
    </source>
</evidence>
<keyword evidence="1" id="KW-0732">Signal</keyword>
<protein>
    <submittedName>
        <fullName evidence="2">Uncharacterized protein</fullName>
    </submittedName>
</protein>
<evidence type="ECO:0000313" key="2">
    <source>
        <dbReference type="EMBL" id="POW21340.1"/>
    </source>
</evidence>
<comment type="caution">
    <text evidence="2">The sequence shown here is derived from an EMBL/GenBank/DDBJ whole genome shotgun (WGS) entry which is preliminary data.</text>
</comment>
<sequence length="97" mass="10950">MQSIINLTGFFIALAFLAQDQMAINIPSQDASCKDNHRCLCSYFSDGKEVPVISIPSHHMNFANDPVFHRFSPHLSQVSRVSDPIQRELPNHLSQEL</sequence>
<dbReference type="VEuPathDB" id="FungiDB:PSHT_02523"/>
<feature type="signal peptide" evidence="1">
    <location>
        <begin position="1"/>
        <end position="23"/>
    </location>
</feature>
<gene>
    <name evidence="2" type="ORF">PSHT_02523</name>
</gene>
<name>A0A2S4WHS8_9BASI</name>
<keyword evidence="3" id="KW-1185">Reference proteome</keyword>
<proteinExistence type="predicted"/>
<evidence type="ECO:0000256" key="1">
    <source>
        <dbReference type="SAM" id="SignalP"/>
    </source>
</evidence>